<gene>
    <name evidence="2" type="ORF">ACFPYL_07505</name>
</gene>
<evidence type="ECO:0000313" key="3">
    <source>
        <dbReference type="Proteomes" id="UP001596135"/>
    </source>
</evidence>
<evidence type="ECO:0000259" key="1">
    <source>
        <dbReference type="Pfam" id="PF00485"/>
    </source>
</evidence>
<dbReference type="RefSeq" id="WP_379152490.1">
    <property type="nucleotide sequence ID" value="NZ_JBHSRJ010000004.1"/>
</dbReference>
<evidence type="ECO:0000313" key="2">
    <source>
        <dbReference type="EMBL" id="MFC6042914.1"/>
    </source>
</evidence>
<proteinExistence type="predicted"/>
<dbReference type="Pfam" id="PF00485">
    <property type="entry name" value="PRK"/>
    <property type="match status" value="1"/>
</dbReference>
<dbReference type="Proteomes" id="UP001596135">
    <property type="component" value="Unassembled WGS sequence"/>
</dbReference>
<dbReference type="InterPro" id="IPR027417">
    <property type="entry name" value="P-loop_NTPase"/>
</dbReference>
<comment type="caution">
    <text evidence="2">The sequence shown here is derived from an EMBL/GenBank/DDBJ whole genome shotgun (WGS) entry which is preliminary data.</text>
</comment>
<dbReference type="InterPro" id="IPR006083">
    <property type="entry name" value="PRK/URK"/>
</dbReference>
<dbReference type="GO" id="GO:0005524">
    <property type="term" value="F:ATP binding"/>
    <property type="evidence" value="ECO:0007669"/>
    <property type="project" value="UniProtKB-KW"/>
</dbReference>
<dbReference type="SUPFAM" id="SSF52540">
    <property type="entry name" value="P-loop containing nucleoside triphosphate hydrolases"/>
    <property type="match status" value="1"/>
</dbReference>
<accession>A0ABW1LGB7</accession>
<keyword evidence="2" id="KW-0547">Nucleotide-binding</keyword>
<keyword evidence="3" id="KW-1185">Reference proteome</keyword>
<dbReference type="EMBL" id="JBHSRJ010000004">
    <property type="protein sequence ID" value="MFC6042914.1"/>
    <property type="molecule type" value="Genomic_DNA"/>
</dbReference>
<reference evidence="3" key="1">
    <citation type="journal article" date="2019" name="Int. J. Syst. Evol. Microbiol.">
        <title>The Global Catalogue of Microorganisms (GCM) 10K type strain sequencing project: providing services to taxonomists for standard genome sequencing and annotation.</title>
        <authorList>
            <consortium name="The Broad Institute Genomics Platform"/>
            <consortium name="The Broad Institute Genome Sequencing Center for Infectious Disease"/>
            <person name="Wu L."/>
            <person name="Ma J."/>
        </authorList>
    </citation>
    <scope>NUCLEOTIDE SEQUENCE [LARGE SCALE GENOMIC DNA]</scope>
    <source>
        <strain evidence="3">CCUG 54522</strain>
    </source>
</reference>
<feature type="domain" description="Phosphoribulokinase/uridine kinase" evidence="1">
    <location>
        <begin position="5"/>
        <end position="150"/>
    </location>
</feature>
<sequence length="198" mass="21713">MHAQVIVLAGPSGAGKSRLAERVGLPVLRLDDFYKSAGDPSLPLITEGANAGIVDWDVPESWLLADAMAALDELCRTGRTEVPVYDISLSARTGWQTLDLGEHRLFVAEGIFAQEVVGRCETAGLLAAAYCVRQHPMVTFWRRLTRDLREHRKPPLVLVRRGLALMRDQQRVVSHAVELGCEPMTSDQAYAAVGRLAV</sequence>
<dbReference type="Gene3D" id="3.40.50.300">
    <property type="entry name" value="P-loop containing nucleotide triphosphate hydrolases"/>
    <property type="match status" value="1"/>
</dbReference>
<protein>
    <submittedName>
        <fullName evidence="2">ATP-binding protein</fullName>
    </submittedName>
</protein>
<organism evidence="2 3">
    <name type="scientific">Nocardioides hankookensis</name>
    <dbReference type="NCBI Taxonomy" id="443157"/>
    <lineage>
        <taxon>Bacteria</taxon>
        <taxon>Bacillati</taxon>
        <taxon>Actinomycetota</taxon>
        <taxon>Actinomycetes</taxon>
        <taxon>Propionibacteriales</taxon>
        <taxon>Nocardioidaceae</taxon>
        <taxon>Nocardioides</taxon>
    </lineage>
</organism>
<name>A0ABW1LGB7_9ACTN</name>
<keyword evidence="2" id="KW-0067">ATP-binding</keyword>